<reference evidence="9" key="3">
    <citation type="submission" date="2018-08" db="UniProtKB">
        <authorList>
            <consortium name="EnsemblPlants"/>
        </authorList>
    </citation>
    <scope>IDENTIFICATION</scope>
    <source>
        <strain evidence="9">cv. Bd21</strain>
    </source>
</reference>
<reference evidence="8 9" key="1">
    <citation type="journal article" date="2010" name="Nature">
        <title>Genome sequencing and analysis of the model grass Brachypodium distachyon.</title>
        <authorList>
            <consortium name="International Brachypodium Initiative"/>
        </authorList>
    </citation>
    <scope>NUCLEOTIDE SEQUENCE [LARGE SCALE GENOMIC DNA]</scope>
    <source>
        <strain evidence="8 9">Bd21</strain>
    </source>
</reference>
<organism evidence="8">
    <name type="scientific">Brachypodium distachyon</name>
    <name type="common">Purple false brome</name>
    <name type="synonym">Trachynia distachya</name>
    <dbReference type="NCBI Taxonomy" id="15368"/>
    <lineage>
        <taxon>Eukaryota</taxon>
        <taxon>Viridiplantae</taxon>
        <taxon>Streptophyta</taxon>
        <taxon>Embryophyta</taxon>
        <taxon>Tracheophyta</taxon>
        <taxon>Spermatophyta</taxon>
        <taxon>Magnoliopsida</taxon>
        <taxon>Liliopsida</taxon>
        <taxon>Poales</taxon>
        <taxon>Poaceae</taxon>
        <taxon>BOP clade</taxon>
        <taxon>Pooideae</taxon>
        <taxon>Stipodae</taxon>
        <taxon>Brachypodieae</taxon>
        <taxon>Brachypodium</taxon>
    </lineage>
</organism>
<comment type="subcellular location">
    <subcellularLocation>
        <location evidence="1">Membrane</location>
        <topology evidence="1">Multi-pass membrane protein</topology>
    </subcellularLocation>
</comment>
<evidence type="ECO:0000313" key="8">
    <source>
        <dbReference type="EMBL" id="PNT63480.1"/>
    </source>
</evidence>
<comment type="catalytic activity">
    <reaction evidence="6">
        <text>L-cysteinyl-[protein] + hexadecanoyl-CoA = S-hexadecanoyl-L-cysteinyl-[protein] + CoA</text>
        <dbReference type="Rhea" id="RHEA:36683"/>
        <dbReference type="Rhea" id="RHEA-COMP:10131"/>
        <dbReference type="Rhea" id="RHEA-COMP:11032"/>
        <dbReference type="ChEBI" id="CHEBI:29950"/>
        <dbReference type="ChEBI" id="CHEBI:57287"/>
        <dbReference type="ChEBI" id="CHEBI:57379"/>
        <dbReference type="ChEBI" id="CHEBI:74151"/>
        <dbReference type="EC" id="2.3.1.225"/>
    </reaction>
</comment>
<keyword evidence="10" id="KW-1185">Reference proteome</keyword>
<evidence type="ECO:0000256" key="1">
    <source>
        <dbReference type="ARBA" id="ARBA00004141"/>
    </source>
</evidence>
<dbReference type="PROSITE" id="PS50216">
    <property type="entry name" value="DHHC"/>
    <property type="match status" value="1"/>
</dbReference>
<proteinExistence type="inferred from homology"/>
<dbReference type="InterPro" id="IPR012871">
    <property type="entry name" value="DUF1668_ORYSA"/>
</dbReference>
<accession>A0A2K2CN75</accession>
<dbReference type="Pfam" id="PF01529">
    <property type="entry name" value="DHHC"/>
    <property type="match status" value="1"/>
</dbReference>
<evidence type="ECO:0000256" key="3">
    <source>
        <dbReference type="ARBA" id="ARBA00022692"/>
    </source>
</evidence>
<keyword evidence="5 6" id="KW-0472">Membrane</keyword>
<dbReference type="InParanoid" id="A0A2K2CN75"/>
<keyword evidence="4 6" id="KW-1133">Transmembrane helix</keyword>
<evidence type="ECO:0000256" key="6">
    <source>
        <dbReference type="RuleBase" id="RU079119"/>
    </source>
</evidence>
<evidence type="ECO:0000256" key="4">
    <source>
        <dbReference type="ARBA" id="ARBA00022989"/>
    </source>
</evidence>
<evidence type="ECO:0000313" key="10">
    <source>
        <dbReference type="Proteomes" id="UP000008810"/>
    </source>
</evidence>
<dbReference type="AlphaFoldDB" id="A0A2K2CN75"/>
<dbReference type="PANTHER" id="PTHR33085:SF105">
    <property type="entry name" value="DUF1618 DOMAIN-CONTAINING PROTEIN"/>
    <property type="match status" value="1"/>
</dbReference>
<dbReference type="InterPro" id="IPR001594">
    <property type="entry name" value="Palmitoyltrfase_DHHC"/>
</dbReference>
<dbReference type="EMBL" id="CM000883">
    <property type="protein sequence ID" value="PNT63480.1"/>
    <property type="molecule type" value="Genomic_DNA"/>
</dbReference>
<sequence length="390" mass="44107">MRKDGHAEGEKQDPMCPCAQEQQAPLPSHAAILVNNIITPQESHAAIVKHCVEQFDHHCPWISNCVGKRNKWDFLVFLCMGITTTLLGAAVGFHRHLMTGLWTEPIILSSSESWTHFMVTKHPGAVLFMFMDIFLLTGALILAGAQATQVNCPVGLMVYALKYNFKERRQYFVVMSMFGGVKDHPTHSSNPSLEWSWQSVPSPLPFSKDAIITSYALHLDGSTIFMSTLARRCPMRTFSFDTGRCEWKCQGEWALPFVGQGYFDSELDAWVGLHEDGYICSCQAVSCSSSTVITTRPDWKMTKEKLLEHPRGKGATLTYMGNTRFCLVESVVREEHEFDDDDCNGYMLYITIFGLKYSREGELQTTICRTTKSYKVSKHFLSFSPVAFWL</sequence>
<feature type="transmembrane region" description="Helical" evidence="6">
    <location>
        <begin position="133"/>
        <end position="161"/>
    </location>
</feature>
<evidence type="ECO:0000256" key="5">
    <source>
        <dbReference type="ARBA" id="ARBA00023136"/>
    </source>
</evidence>
<reference evidence="8" key="2">
    <citation type="submission" date="2017-06" db="EMBL/GenBank/DDBJ databases">
        <title>WGS assembly of Brachypodium distachyon.</title>
        <authorList>
            <consortium name="The International Brachypodium Initiative"/>
            <person name="Lucas S."/>
            <person name="Harmon-Smith M."/>
            <person name="Lail K."/>
            <person name="Tice H."/>
            <person name="Grimwood J."/>
            <person name="Bruce D."/>
            <person name="Barry K."/>
            <person name="Shu S."/>
            <person name="Lindquist E."/>
            <person name="Wang M."/>
            <person name="Pitluck S."/>
            <person name="Vogel J.P."/>
            <person name="Garvin D.F."/>
            <person name="Mockler T.C."/>
            <person name="Schmutz J."/>
            <person name="Rokhsar D."/>
            <person name="Bevan M.W."/>
        </authorList>
    </citation>
    <scope>NUCLEOTIDE SEQUENCE</scope>
    <source>
        <strain evidence="8">Bd21</strain>
    </source>
</reference>
<dbReference type="GO" id="GO:0019706">
    <property type="term" value="F:protein-cysteine S-palmitoyltransferase activity"/>
    <property type="evidence" value="ECO:0007669"/>
    <property type="project" value="UniProtKB-EC"/>
</dbReference>
<dbReference type="GO" id="GO:0016020">
    <property type="term" value="C:membrane"/>
    <property type="evidence" value="ECO:0007669"/>
    <property type="project" value="UniProtKB-SubCell"/>
</dbReference>
<dbReference type="Proteomes" id="UP000008810">
    <property type="component" value="Chromosome 4"/>
</dbReference>
<dbReference type="OrthoDB" id="582849at2759"/>
<feature type="domain" description="Palmitoyltransferase DHHC" evidence="7">
    <location>
        <begin position="35"/>
        <end position="138"/>
    </location>
</feature>
<keyword evidence="6" id="KW-0012">Acyltransferase</keyword>
<dbReference type="EnsemblPlants" id="PNT63480">
    <property type="protein sequence ID" value="PNT63480"/>
    <property type="gene ID" value="BRADI_4g16512v3"/>
</dbReference>
<protein>
    <recommendedName>
        <fullName evidence="6">S-acyltransferase</fullName>
        <ecNumber evidence="6">2.3.1.225</ecNumber>
    </recommendedName>
    <alternativeName>
        <fullName evidence="6">Palmitoyltransferase</fullName>
    </alternativeName>
</protein>
<gene>
    <name evidence="8" type="ORF">BRADI_4g16512v3</name>
</gene>
<comment type="similarity">
    <text evidence="2 6">Belongs to the DHHC palmitoyltransferase family.</text>
</comment>
<feature type="transmembrane region" description="Helical" evidence="6">
    <location>
        <begin position="74"/>
        <end position="93"/>
    </location>
</feature>
<comment type="domain">
    <text evidence="6">The DHHC domain is required for palmitoyltransferase activity.</text>
</comment>
<evidence type="ECO:0000259" key="7">
    <source>
        <dbReference type="Pfam" id="PF01529"/>
    </source>
</evidence>
<evidence type="ECO:0000256" key="2">
    <source>
        <dbReference type="ARBA" id="ARBA00008574"/>
    </source>
</evidence>
<dbReference type="EC" id="2.3.1.225" evidence="6"/>
<dbReference type="Pfam" id="PF07893">
    <property type="entry name" value="DUF1668"/>
    <property type="match status" value="1"/>
</dbReference>
<dbReference type="PANTHER" id="PTHR33085">
    <property type="entry name" value="OS12G0113100 PROTEIN-RELATED"/>
    <property type="match status" value="1"/>
</dbReference>
<keyword evidence="6" id="KW-0808">Transferase</keyword>
<evidence type="ECO:0000313" key="9">
    <source>
        <dbReference type="EnsemblPlants" id="PNT63480"/>
    </source>
</evidence>
<dbReference type="Gramene" id="PNT63480">
    <property type="protein sequence ID" value="PNT63480"/>
    <property type="gene ID" value="BRADI_4g16512v3"/>
</dbReference>
<keyword evidence="3 6" id="KW-0812">Transmembrane</keyword>
<name>A0A2K2CN75_BRADI</name>